<proteinExistence type="predicted"/>
<dbReference type="Proteomes" id="UP000287651">
    <property type="component" value="Unassembled WGS sequence"/>
</dbReference>
<organism evidence="1 2">
    <name type="scientific">Ensete ventricosum</name>
    <name type="common">Abyssinian banana</name>
    <name type="synonym">Musa ensete</name>
    <dbReference type="NCBI Taxonomy" id="4639"/>
    <lineage>
        <taxon>Eukaryota</taxon>
        <taxon>Viridiplantae</taxon>
        <taxon>Streptophyta</taxon>
        <taxon>Embryophyta</taxon>
        <taxon>Tracheophyta</taxon>
        <taxon>Spermatophyta</taxon>
        <taxon>Magnoliopsida</taxon>
        <taxon>Liliopsida</taxon>
        <taxon>Zingiberales</taxon>
        <taxon>Musaceae</taxon>
        <taxon>Ensete</taxon>
    </lineage>
</organism>
<sequence>MSSVPSSNKGWKSHFFFISCCRGWSFPTEWTSRMVSSSVPILSAYKIELVEILRGILSISRGVKDMNEAWLAEAGLSHAPRGIVPAVGVSTGEKRPSSGARAGLRKRLRKVAIEQPMDASRSTARTSANKAKGVVELEEVPERGYTMREPCEVED</sequence>
<protein>
    <submittedName>
        <fullName evidence="1">Uncharacterized protein</fullName>
    </submittedName>
</protein>
<name>A0A426Y004_ENSVE</name>
<dbReference type="EMBL" id="AMZH03016035">
    <property type="protein sequence ID" value="RRT45127.1"/>
    <property type="molecule type" value="Genomic_DNA"/>
</dbReference>
<evidence type="ECO:0000313" key="1">
    <source>
        <dbReference type="EMBL" id="RRT45127.1"/>
    </source>
</evidence>
<evidence type="ECO:0000313" key="2">
    <source>
        <dbReference type="Proteomes" id="UP000287651"/>
    </source>
</evidence>
<accession>A0A426Y004</accession>
<gene>
    <name evidence="1" type="ORF">B296_00050494</name>
</gene>
<dbReference type="AlphaFoldDB" id="A0A426Y004"/>
<reference evidence="1 2" key="1">
    <citation type="journal article" date="2014" name="Agronomy (Basel)">
        <title>A Draft Genome Sequence for Ensete ventricosum, the Drought-Tolerant Tree Against Hunger.</title>
        <authorList>
            <person name="Harrison J."/>
            <person name="Moore K.A."/>
            <person name="Paszkiewicz K."/>
            <person name="Jones T."/>
            <person name="Grant M."/>
            <person name="Ambacheew D."/>
            <person name="Muzemil S."/>
            <person name="Studholme D.J."/>
        </authorList>
    </citation>
    <scope>NUCLEOTIDE SEQUENCE [LARGE SCALE GENOMIC DNA]</scope>
</reference>
<comment type="caution">
    <text evidence="1">The sequence shown here is derived from an EMBL/GenBank/DDBJ whole genome shotgun (WGS) entry which is preliminary data.</text>
</comment>